<keyword evidence="3" id="KW-0804">Transcription</keyword>
<dbReference type="GeneID" id="68615439"/>
<dbReference type="InterPro" id="IPR036388">
    <property type="entry name" value="WH-like_DNA-bd_sf"/>
</dbReference>
<feature type="domain" description="IclR-ED" evidence="5">
    <location>
        <begin position="72"/>
        <end position="256"/>
    </location>
</feature>
<accession>A0AAV3UGK0</accession>
<dbReference type="RefSeq" id="WP_227777327.1">
    <property type="nucleotide sequence ID" value="NZ_BAABKX010000007.1"/>
</dbReference>
<evidence type="ECO:0000256" key="1">
    <source>
        <dbReference type="ARBA" id="ARBA00023015"/>
    </source>
</evidence>
<dbReference type="GO" id="GO:0003700">
    <property type="term" value="F:DNA-binding transcription factor activity"/>
    <property type="evidence" value="ECO:0007669"/>
    <property type="project" value="TreeGrafter"/>
</dbReference>
<keyword evidence="2" id="KW-0238">DNA-binding</keyword>
<feature type="domain" description="HTH iclR-type" evidence="4">
    <location>
        <begin position="12"/>
        <end position="71"/>
    </location>
</feature>
<dbReference type="GO" id="GO:0045892">
    <property type="term" value="P:negative regulation of DNA-templated transcription"/>
    <property type="evidence" value="ECO:0007669"/>
    <property type="project" value="TreeGrafter"/>
</dbReference>
<evidence type="ECO:0000259" key="4">
    <source>
        <dbReference type="PROSITE" id="PS51077"/>
    </source>
</evidence>
<protein>
    <submittedName>
        <fullName evidence="6">IclR family transcriptional regulator</fullName>
    </submittedName>
</protein>
<dbReference type="AlphaFoldDB" id="A0AAV3UGK0"/>
<organism evidence="6 7">
    <name type="scientific">Haladaptatus pallidirubidus</name>
    <dbReference type="NCBI Taxonomy" id="1008152"/>
    <lineage>
        <taxon>Archaea</taxon>
        <taxon>Methanobacteriati</taxon>
        <taxon>Methanobacteriota</taxon>
        <taxon>Stenosarchaea group</taxon>
        <taxon>Halobacteria</taxon>
        <taxon>Halobacteriales</taxon>
        <taxon>Haladaptataceae</taxon>
        <taxon>Haladaptatus</taxon>
    </lineage>
</organism>
<dbReference type="EMBL" id="BAABKX010000007">
    <property type="protein sequence ID" value="GAA5049809.1"/>
    <property type="molecule type" value="Genomic_DNA"/>
</dbReference>
<evidence type="ECO:0000256" key="2">
    <source>
        <dbReference type="ARBA" id="ARBA00023125"/>
    </source>
</evidence>
<keyword evidence="7" id="KW-1185">Reference proteome</keyword>
<dbReference type="PROSITE" id="PS51078">
    <property type="entry name" value="ICLR_ED"/>
    <property type="match status" value="1"/>
</dbReference>
<dbReference type="InterPro" id="IPR014757">
    <property type="entry name" value="Tscrpt_reg_IclR_C"/>
</dbReference>
<gene>
    <name evidence="6" type="ORF">GCM10025751_23050</name>
</gene>
<keyword evidence="1" id="KW-0805">Transcription regulation</keyword>
<dbReference type="SMART" id="SM00346">
    <property type="entry name" value="HTH_ICLR"/>
    <property type="match status" value="1"/>
</dbReference>
<comment type="caution">
    <text evidence="6">The sequence shown here is derived from an EMBL/GenBank/DDBJ whole genome shotgun (WGS) entry which is preliminary data.</text>
</comment>
<dbReference type="Pfam" id="PF09339">
    <property type="entry name" value="HTH_IclR"/>
    <property type="match status" value="1"/>
</dbReference>
<dbReference type="Proteomes" id="UP001501729">
    <property type="component" value="Unassembled WGS sequence"/>
</dbReference>
<evidence type="ECO:0000313" key="6">
    <source>
        <dbReference type="EMBL" id="GAA5049809.1"/>
    </source>
</evidence>
<dbReference type="SUPFAM" id="SSF55781">
    <property type="entry name" value="GAF domain-like"/>
    <property type="match status" value="1"/>
</dbReference>
<evidence type="ECO:0000259" key="5">
    <source>
        <dbReference type="PROSITE" id="PS51078"/>
    </source>
</evidence>
<dbReference type="Gene3D" id="1.10.10.10">
    <property type="entry name" value="Winged helix-like DNA-binding domain superfamily/Winged helix DNA-binding domain"/>
    <property type="match status" value="1"/>
</dbReference>
<sequence length="256" mass="28612">MGNEEKTSGQRLKSVDQSFRIIEYLRENGPVTLSELTEDLELPMSTAHVHLSTLVENEYVIKSDGEYRCSLRFLRIGGELRDKLSLFQAAKDEVDELSDTIGEYANVGTIENGYMVQLYKSRNSSSIDDNASLGSHLYLHSTGLGKAMLSRLSEERLNMILDLRGLPQLTQTTITDRQALEKELAEIRDRGYAVNRSEHFTGVCAVAVPILSENNEVVGGISASGPISRMGEERIENEIVPALFDKQNFIELKIKQ</sequence>
<dbReference type="InterPro" id="IPR029016">
    <property type="entry name" value="GAF-like_dom_sf"/>
</dbReference>
<name>A0AAV3UGK0_9EURY</name>
<proteinExistence type="predicted"/>
<evidence type="ECO:0000313" key="7">
    <source>
        <dbReference type="Proteomes" id="UP001501729"/>
    </source>
</evidence>
<dbReference type="InterPro" id="IPR036390">
    <property type="entry name" value="WH_DNA-bd_sf"/>
</dbReference>
<dbReference type="GO" id="GO:0003677">
    <property type="term" value="F:DNA binding"/>
    <property type="evidence" value="ECO:0007669"/>
    <property type="project" value="UniProtKB-KW"/>
</dbReference>
<dbReference type="PANTHER" id="PTHR30136:SF35">
    <property type="entry name" value="HTH-TYPE TRANSCRIPTIONAL REGULATOR RV1719"/>
    <property type="match status" value="1"/>
</dbReference>
<dbReference type="InterPro" id="IPR005471">
    <property type="entry name" value="Tscrpt_reg_IclR_N"/>
</dbReference>
<dbReference type="Pfam" id="PF01614">
    <property type="entry name" value="IclR_C"/>
    <property type="match status" value="1"/>
</dbReference>
<dbReference type="PROSITE" id="PS51077">
    <property type="entry name" value="HTH_ICLR"/>
    <property type="match status" value="1"/>
</dbReference>
<dbReference type="InterPro" id="IPR050707">
    <property type="entry name" value="HTH_MetabolicPath_Reg"/>
</dbReference>
<dbReference type="PANTHER" id="PTHR30136">
    <property type="entry name" value="HELIX-TURN-HELIX TRANSCRIPTIONAL REGULATOR, ICLR FAMILY"/>
    <property type="match status" value="1"/>
</dbReference>
<dbReference type="SUPFAM" id="SSF46785">
    <property type="entry name" value="Winged helix' DNA-binding domain"/>
    <property type="match status" value="1"/>
</dbReference>
<evidence type="ECO:0000256" key="3">
    <source>
        <dbReference type="ARBA" id="ARBA00023163"/>
    </source>
</evidence>
<reference evidence="6 7" key="1">
    <citation type="journal article" date="2019" name="Int. J. Syst. Evol. Microbiol.">
        <title>The Global Catalogue of Microorganisms (GCM) 10K type strain sequencing project: providing services to taxonomists for standard genome sequencing and annotation.</title>
        <authorList>
            <consortium name="The Broad Institute Genomics Platform"/>
            <consortium name="The Broad Institute Genome Sequencing Center for Infectious Disease"/>
            <person name="Wu L."/>
            <person name="Ma J."/>
        </authorList>
    </citation>
    <scope>NUCLEOTIDE SEQUENCE [LARGE SCALE GENOMIC DNA]</scope>
    <source>
        <strain evidence="6 7">JCM 17504</strain>
    </source>
</reference>
<dbReference type="Gene3D" id="3.30.450.40">
    <property type="match status" value="1"/>
</dbReference>